<evidence type="ECO:0000256" key="5">
    <source>
        <dbReference type="ARBA" id="ARBA00022448"/>
    </source>
</evidence>
<comment type="function">
    <text evidence="1 12">Required for the export of heme to the periplasm for the biogenesis of c-type cytochromes.</text>
</comment>
<dbReference type="RefSeq" id="WP_206942839.1">
    <property type="nucleotide sequence ID" value="NZ_JAFLNF010000007.1"/>
</dbReference>
<reference evidence="14" key="1">
    <citation type="submission" date="2021-03" db="EMBL/GenBank/DDBJ databases">
        <title>Roseibium sp. CAU 1637 isolated from Incheon.</title>
        <authorList>
            <person name="Kim W."/>
        </authorList>
    </citation>
    <scope>NUCLEOTIDE SEQUENCE</scope>
    <source>
        <strain evidence="14">CAU 1637</strain>
    </source>
</reference>
<evidence type="ECO:0000256" key="1">
    <source>
        <dbReference type="ARBA" id="ARBA00002442"/>
    </source>
</evidence>
<comment type="similarity">
    <text evidence="3 12">Belongs to the CcmD/CycX/HelD family.</text>
</comment>
<keyword evidence="10 12" id="KW-1133">Transmembrane helix</keyword>
<keyword evidence="6 12" id="KW-1003">Cell membrane</keyword>
<dbReference type="Proteomes" id="UP000664779">
    <property type="component" value="Unassembled WGS sequence"/>
</dbReference>
<evidence type="ECO:0000313" key="15">
    <source>
        <dbReference type="Proteomes" id="UP000664779"/>
    </source>
</evidence>
<evidence type="ECO:0000256" key="12">
    <source>
        <dbReference type="RuleBase" id="RU363101"/>
    </source>
</evidence>
<dbReference type="GO" id="GO:0017004">
    <property type="term" value="P:cytochrome complex assembly"/>
    <property type="evidence" value="ECO:0007669"/>
    <property type="project" value="UniProtKB-KW"/>
</dbReference>
<evidence type="ECO:0000256" key="13">
    <source>
        <dbReference type="SAM" id="MobiDB-lite"/>
    </source>
</evidence>
<name>A0A939EPV1_9HYPH</name>
<comment type="subcellular location">
    <subcellularLocation>
        <location evidence="2 12">Cell inner membrane</location>
        <topology evidence="2 12">Single-pass membrane protein</topology>
    </subcellularLocation>
</comment>
<evidence type="ECO:0000256" key="9">
    <source>
        <dbReference type="ARBA" id="ARBA00022748"/>
    </source>
</evidence>
<evidence type="ECO:0000256" key="3">
    <source>
        <dbReference type="ARBA" id="ARBA00008741"/>
    </source>
</evidence>
<evidence type="ECO:0000256" key="10">
    <source>
        <dbReference type="ARBA" id="ARBA00022989"/>
    </source>
</evidence>
<feature type="region of interest" description="Disordered" evidence="13">
    <location>
        <begin position="44"/>
        <end position="63"/>
    </location>
</feature>
<dbReference type="GO" id="GO:0015886">
    <property type="term" value="P:heme transport"/>
    <property type="evidence" value="ECO:0007669"/>
    <property type="project" value="InterPro"/>
</dbReference>
<keyword evidence="5 12" id="KW-0813">Transport</keyword>
<evidence type="ECO:0000256" key="4">
    <source>
        <dbReference type="ARBA" id="ARBA00016461"/>
    </source>
</evidence>
<dbReference type="AlphaFoldDB" id="A0A939EPV1"/>
<keyword evidence="8 12" id="KW-0812">Transmembrane</keyword>
<keyword evidence="9 12" id="KW-0201">Cytochrome c-type biogenesis</keyword>
<evidence type="ECO:0000256" key="11">
    <source>
        <dbReference type="ARBA" id="ARBA00023136"/>
    </source>
</evidence>
<sequence>MDFGPYASFIYAAYGISALIIIALIAWIRIDRKTLEDSLKQLAAHGHSRKIKSARTPASSETK</sequence>
<dbReference type="Pfam" id="PF04995">
    <property type="entry name" value="CcmD"/>
    <property type="match status" value="1"/>
</dbReference>
<feature type="transmembrane region" description="Helical" evidence="12">
    <location>
        <begin position="6"/>
        <end position="28"/>
    </location>
</feature>
<evidence type="ECO:0000313" key="14">
    <source>
        <dbReference type="EMBL" id="MBO0346735.1"/>
    </source>
</evidence>
<dbReference type="EMBL" id="JAFLNF010000007">
    <property type="protein sequence ID" value="MBO0346735.1"/>
    <property type="molecule type" value="Genomic_DNA"/>
</dbReference>
<comment type="caution">
    <text evidence="14">The sequence shown here is derived from an EMBL/GenBank/DDBJ whole genome shotgun (WGS) entry which is preliminary data.</text>
</comment>
<organism evidence="14 15">
    <name type="scientific">Roseibium limicola</name>
    <dbReference type="NCBI Taxonomy" id="2816037"/>
    <lineage>
        <taxon>Bacteria</taxon>
        <taxon>Pseudomonadati</taxon>
        <taxon>Pseudomonadota</taxon>
        <taxon>Alphaproteobacteria</taxon>
        <taxon>Hyphomicrobiales</taxon>
        <taxon>Stappiaceae</taxon>
        <taxon>Roseibium</taxon>
    </lineage>
</organism>
<accession>A0A939EPV1</accession>
<evidence type="ECO:0000256" key="6">
    <source>
        <dbReference type="ARBA" id="ARBA00022475"/>
    </source>
</evidence>
<dbReference type="GO" id="GO:0005886">
    <property type="term" value="C:plasma membrane"/>
    <property type="evidence" value="ECO:0007669"/>
    <property type="project" value="UniProtKB-SubCell"/>
</dbReference>
<keyword evidence="7 12" id="KW-0997">Cell inner membrane</keyword>
<keyword evidence="15" id="KW-1185">Reference proteome</keyword>
<proteinExistence type="inferred from homology"/>
<gene>
    <name evidence="14" type="primary">ccmD</name>
    <name evidence="14" type="ORF">J0X15_16020</name>
</gene>
<dbReference type="InterPro" id="IPR007078">
    <property type="entry name" value="Haem_export_protD_CcmD"/>
</dbReference>
<evidence type="ECO:0000256" key="8">
    <source>
        <dbReference type="ARBA" id="ARBA00022692"/>
    </source>
</evidence>
<evidence type="ECO:0000256" key="7">
    <source>
        <dbReference type="ARBA" id="ARBA00022519"/>
    </source>
</evidence>
<evidence type="ECO:0000256" key="2">
    <source>
        <dbReference type="ARBA" id="ARBA00004377"/>
    </source>
</evidence>
<keyword evidence="11 12" id="KW-0472">Membrane</keyword>
<protein>
    <recommendedName>
        <fullName evidence="4 12">Heme exporter protein D</fullName>
    </recommendedName>
</protein>
<dbReference type="NCBIfam" id="TIGR03141">
    <property type="entry name" value="cytochro_ccmD"/>
    <property type="match status" value="1"/>
</dbReference>